<dbReference type="AlphaFoldDB" id="A0A6I8LFI7"/>
<gene>
    <name evidence="2" type="ORF">AA23TX_00663</name>
</gene>
<evidence type="ECO:0000313" key="3">
    <source>
        <dbReference type="Proteomes" id="UP000399805"/>
    </source>
</evidence>
<dbReference type="EMBL" id="CABVGP010000001">
    <property type="protein sequence ID" value="VVJ15642.1"/>
    <property type="molecule type" value="Genomic_DNA"/>
</dbReference>
<dbReference type="Proteomes" id="UP000399805">
    <property type="component" value="Unassembled WGS sequence"/>
</dbReference>
<feature type="chain" id="PRO_5026298066" description="Peptidase C39-like domain-containing protein" evidence="1">
    <location>
        <begin position="29"/>
        <end position="192"/>
    </location>
</feature>
<evidence type="ECO:0008006" key="4">
    <source>
        <dbReference type="Google" id="ProtNLM"/>
    </source>
</evidence>
<feature type="signal peptide" evidence="1">
    <location>
        <begin position="1"/>
        <end position="28"/>
    </location>
</feature>
<dbReference type="RefSeq" id="WP_155541093.1">
    <property type="nucleotide sequence ID" value="NZ_CABVGP010000001.1"/>
</dbReference>
<evidence type="ECO:0000256" key="1">
    <source>
        <dbReference type="SAM" id="SignalP"/>
    </source>
</evidence>
<proteinExistence type="predicted"/>
<keyword evidence="3" id="KW-1185">Reference proteome</keyword>
<sequence>MLVKSSRAPATLAVCLLLCLVAPSVSQAAAPGVPSTYRNRIMLQSQQKNQWCWAGSGATIAAFHGTAVSQTRFCQLAHGETGKDCANLPGTLADPQRAFAKLGFASPGRYLDRRIPYADIRTQTAASRPVETRVGYRSGGGHTHVLYGYDTSRDWVYWGDPGPAKRYNWSTYGFYTHNSSFTWTHTLTGISR</sequence>
<dbReference type="Pfam" id="PF12385">
    <property type="entry name" value="Peptidase_C70"/>
    <property type="match status" value="1"/>
</dbReference>
<evidence type="ECO:0000313" key="2">
    <source>
        <dbReference type="EMBL" id="VVJ15642.1"/>
    </source>
</evidence>
<name>A0A6I8LFI7_9PSEU</name>
<protein>
    <recommendedName>
        <fullName evidence="4">Peptidase C39-like domain-containing protein</fullName>
    </recommendedName>
</protein>
<keyword evidence="1" id="KW-0732">Signal</keyword>
<dbReference type="InterPro" id="IPR022118">
    <property type="entry name" value="Peptidase_C70_AvrRpt2"/>
</dbReference>
<organism evidence="2 3">
    <name type="scientific">Amycolatopsis camponoti</name>
    <dbReference type="NCBI Taxonomy" id="2606593"/>
    <lineage>
        <taxon>Bacteria</taxon>
        <taxon>Bacillati</taxon>
        <taxon>Actinomycetota</taxon>
        <taxon>Actinomycetes</taxon>
        <taxon>Pseudonocardiales</taxon>
        <taxon>Pseudonocardiaceae</taxon>
        <taxon>Amycolatopsis</taxon>
    </lineage>
</organism>
<accession>A0A6I8LFI7</accession>
<dbReference type="Gene3D" id="3.90.70.10">
    <property type="entry name" value="Cysteine proteinases"/>
    <property type="match status" value="1"/>
</dbReference>
<reference evidence="2 3" key="1">
    <citation type="submission" date="2019-09" db="EMBL/GenBank/DDBJ databases">
        <authorList>
            <person name="Leyn A S."/>
        </authorList>
    </citation>
    <scope>NUCLEOTIDE SEQUENCE [LARGE SCALE GENOMIC DNA]</scope>
    <source>
        <strain evidence="2">AA231_1</strain>
    </source>
</reference>